<proteinExistence type="predicted"/>
<dbReference type="EMBL" id="KN880475">
    <property type="protein sequence ID" value="KIY69988.1"/>
    <property type="molecule type" value="Genomic_DNA"/>
</dbReference>
<evidence type="ECO:0000256" key="1">
    <source>
        <dbReference type="SAM" id="MobiDB-lite"/>
    </source>
</evidence>
<organism evidence="2 3">
    <name type="scientific">Cylindrobasidium torrendii FP15055 ss-10</name>
    <dbReference type="NCBI Taxonomy" id="1314674"/>
    <lineage>
        <taxon>Eukaryota</taxon>
        <taxon>Fungi</taxon>
        <taxon>Dikarya</taxon>
        <taxon>Basidiomycota</taxon>
        <taxon>Agaricomycotina</taxon>
        <taxon>Agaricomycetes</taxon>
        <taxon>Agaricomycetidae</taxon>
        <taxon>Agaricales</taxon>
        <taxon>Marasmiineae</taxon>
        <taxon>Physalacriaceae</taxon>
        <taxon>Cylindrobasidium</taxon>
    </lineage>
</organism>
<dbReference type="OrthoDB" id="2581931at2759"/>
<evidence type="ECO:0000313" key="2">
    <source>
        <dbReference type="EMBL" id="KIY69988.1"/>
    </source>
</evidence>
<dbReference type="Proteomes" id="UP000054007">
    <property type="component" value="Unassembled WGS sequence"/>
</dbReference>
<feature type="compositionally biased region" description="Basic and acidic residues" evidence="1">
    <location>
        <begin position="81"/>
        <end position="101"/>
    </location>
</feature>
<name>A0A0D7BHD6_9AGAR</name>
<sequence length="101" mass="10697">MSMNDRKLDNATGVDTYPGVANPTASANTSNSLDTNFVTDPTTESRGAGAGPNFDGDRMAQRNFAQTAGVVEGRPGIIESTHIDPLDESKSEGKSPEFDYI</sequence>
<reference evidence="2 3" key="1">
    <citation type="journal article" date="2015" name="Fungal Genet. Biol.">
        <title>Evolution of novel wood decay mechanisms in Agaricales revealed by the genome sequences of Fistulina hepatica and Cylindrobasidium torrendii.</title>
        <authorList>
            <person name="Floudas D."/>
            <person name="Held B.W."/>
            <person name="Riley R."/>
            <person name="Nagy L.G."/>
            <person name="Koehler G."/>
            <person name="Ransdell A.S."/>
            <person name="Younus H."/>
            <person name="Chow J."/>
            <person name="Chiniquy J."/>
            <person name="Lipzen A."/>
            <person name="Tritt A."/>
            <person name="Sun H."/>
            <person name="Haridas S."/>
            <person name="LaButti K."/>
            <person name="Ohm R.A."/>
            <person name="Kues U."/>
            <person name="Blanchette R.A."/>
            <person name="Grigoriev I.V."/>
            <person name="Minto R.E."/>
            <person name="Hibbett D.S."/>
        </authorList>
    </citation>
    <scope>NUCLEOTIDE SEQUENCE [LARGE SCALE GENOMIC DNA]</scope>
    <source>
        <strain evidence="2 3">FP15055 ss-10</strain>
    </source>
</reference>
<gene>
    <name evidence="2" type="ORF">CYLTODRAFT_348526</name>
</gene>
<feature type="compositionally biased region" description="Polar residues" evidence="1">
    <location>
        <begin position="23"/>
        <end position="45"/>
    </location>
</feature>
<keyword evidence="3" id="KW-1185">Reference proteome</keyword>
<evidence type="ECO:0000313" key="3">
    <source>
        <dbReference type="Proteomes" id="UP000054007"/>
    </source>
</evidence>
<accession>A0A0D7BHD6</accession>
<dbReference type="AlphaFoldDB" id="A0A0D7BHD6"/>
<protein>
    <submittedName>
        <fullName evidence="2">Uncharacterized protein</fullName>
    </submittedName>
</protein>
<feature type="region of interest" description="Disordered" evidence="1">
    <location>
        <begin position="1"/>
        <end position="101"/>
    </location>
</feature>